<dbReference type="SUPFAM" id="SSF56935">
    <property type="entry name" value="Porins"/>
    <property type="match status" value="1"/>
</dbReference>
<dbReference type="Proteomes" id="UP000617628">
    <property type="component" value="Unassembled WGS sequence"/>
</dbReference>
<feature type="domain" description="TonB-dependent receptor-like beta-barrel" evidence="12">
    <location>
        <begin position="250"/>
        <end position="753"/>
    </location>
</feature>
<dbReference type="EMBL" id="JAENIL010000015">
    <property type="protein sequence ID" value="MBK1877200.1"/>
    <property type="molecule type" value="Genomic_DNA"/>
</dbReference>
<evidence type="ECO:0000256" key="9">
    <source>
        <dbReference type="PROSITE-ProRule" id="PRU01360"/>
    </source>
</evidence>
<keyword evidence="7 9" id="KW-0472">Membrane</keyword>
<evidence type="ECO:0000256" key="11">
    <source>
        <dbReference type="SAM" id="SignalP"/>
    </source>
</evidence>
<keyword evidence="6 10" id="KW-0798">TonB box</keyword>
<keyword evidence="14" id="KW-0675">Receptor</keyword>
<dbReference type="AlphaFoldDB" id="A0A934RXC6"/>
<dbReference type="InterPro" id="IPR039426">
    <property type="entry name" value="TonB-dep_rcpt-like"/>
</dbReference>
<dbReference type="GO" id="GO:0015344">
    <property type="term" value="F:siderophore uptake transmembrane transporter activity"/>
    <property type="evidence" value="ECO:0007669"/>
    <property type="project" value="TreeGrafter"/>
</dbReference>
<dbReference type="InterPro" id="IPR012910">
    <property type="entry name" value="Plug_dom"/>
</dbReference>
<evidence type="ECO:0000256" key="7">
    <source>
        <dbReference type="ARBA" id="ARBA00023136"/>
    </source>
</evidence>
<evidence type="ECO:0000256" key="2">
    <source>
        <dbReference type="ARBA" id="ARBA00022448"/>
    </source>
</evidence>
<dbReference type="Pfam" id="PF07715">
    <property type="entry name" value="Plug"/>
    <property type="match status" value="1"/>
</dbReference>
<dbReference type="PANTHER" id="PTHR32552:SF74">
    <property type="entry name" value="HYDROXAMATE SIDEROPHORE RECEPTOR FHUE"/>
    <property type="match status" value="1"/>
</dbReference>
<evidence type="ECO:0000256" key="4">
    <source>
        <dbReference type="ARBA" id="ARBA00022692"/>
    </source>
</evidence>
<dbReference type="CDD" id="cd01347">
    <property type="entry name" value="ligand_gated_channel"/>
    <property type="match status" value="1"/>
</dbReference>
<evidence type="ECO:0000259" key="13">
    <source>
        <dbReference type="Pfam" id="PF07715"/>
    </source>
</evidence>
<reference evidence="14" key="1">
    <citation type="submission" date="2021-01" db="EMBL/GenBank/DDBJ databases">
        <title>Modified the classification status of verrucomicrobia.</title>
        <authorList>
            <person name="Feng X."/>
        </authorList>
    </citation>
    <scope>NUCLEOTIDE SEQUENCE</scope>
    <source>
        <strain evidence="14">KCTC 13126</strain>
    </source>
</reference>
<dbReference type="InterPro" id="IPR037066">
    <property type="entry name" value="Plug_dom_sf"/>
</dbReference>
<dbReference type="InterPro" id="IPR036942">
    <property type="entry name" value="Beta-barrel_TonB_sf"/>
</dbReference>
<dbReference type="PROSITE" id="PS01156">
    <property type="entry name" value="TONB_DEPENDENT_REC_2"/>
    <property type="match status" value="1"/>
</dbReference>
<evidence type="ECO:0000256" key="8">
    <source>
        <dbReference type="ARBA" id="ARBA00023237"/>
    </source>
</evidence>
<dbReference type="InterPro" id="IPR000531">
    <property type="entry name" value="Beta-barrel_TonB"/>
</dbReference>
<name>A0A934RXC6_9BACT</name>
<dbReference type="Pfam" id="PF00593">
    <property type="entry name" value="TonB_dep_Rec_b-barrel"/>
    <property type="match status" value="1"/>
</dbReference>
<gene>
    <name evidence="14" type="ORF">JIN87_09990</name>
</gene>
<keyword evidence="4 9" id="KW-0812">Transmembrane</keyword>
<feature type="chain" id="PRO_5036790922" evidence="11">
    <location>
        <begin position="27"/>
        <end position="779"/>
    </location>
</feature>
<evidence type="ECO:0000256" key="1">
    <source>
        <dbReference type="ARBA" id="ARBA00004571"/>
    </source>
</evidence>
<comment type="subcellular location">
    <subcellularLocation>
        <location evidence="1 9">Cell outer membrane</location>
        <topology evidence="1 9">Multi-pass membrane protein</topology>
    </subcellularLocation>
</comment>
<dbReference type="GO" id="GO:0009279">
    <property type="term" value="C:cell outer membrane"/>
    <property type="evidence" value="ECO:0007669"/>
    <property type="project" value="UniProtKB-SubCell"/>
</dbReference>
<organism evidence="14 15">
    <name type="scientific">Pelagicoccus mobilis</name>
    <dbReference type="NCBI Taxonomy" id="415221"/>
    <lineage>
        <taxon>Bacteria</taxon>
        <taxon>Pseudomonadati</taxon>
        <taxon>Verrucomicrobiota</taxon>
        <taxon>Opitutia</taxon>
        <taxon>Puniceicoccales</taxon>
        <taxon>Pelagicoccaceae</taxon>
        <taxon>Pelagicoccus</taxon>
    </lineage>
</organism>
<dbReference type="Gene3D" id="2.170.130.10">
    <property type="entry name" value="TonB-dependent receptor, plug domain"/>
    <property type="match status" value="1"/>
</dbReference>
<dbReference type="PANTHER" id="PTHR32552">
    <property type="entry name" value="FERRICHROME IRON RECEPTOR-RELATED"/>
    <property type="match status" value="1"/>
</dbReference>
<dbReference type="Gene3D" id="2.40.170.20">
    <property type="entry name" value="TonB-dependent receptor, beta-barrel domain"/>
    <property type="match status" value="1"/>
</dbReference>
<evidence type="ECO:0000259" key="12">
    <source>
        <dbReference type="Pfam" id="PF00593"/>
    </source>
</evidence>
<evidence type="ECO:0000256" key="6">
    <source>
        <dbReference type="ARBA" id="ARBA00023077"/>
    </source>
</evidence>
<keyword evidence="5 11" id="KW-0732">Signal</keyword>
<keyword evidence="15" id="KW-1185">Reference proteome</keyword>
<protein>
    <submittedName>
        <fullName evidence="14">TonB-dependent receptor</fullName>
    </submittedName>
</protein>
<evidence type="ECO:0000313" key="14">
    <source>
        <dbReference type="EMBL" id="MBK1877200.1"/>
    </source>
</evidence>
<keyword evidence="3 9" id="KW-1134">Transmembrane beta strand</keyword>
<sequence length="779" mass="88336">MKHITFRNLCVAAACSSAFGLSSLMAQEGDEEPEEIFELSPFEVSLEGNDRYLSTNQIGGTRLQTPVQELPMSIQIVPDTLIKDMAVFEVEDAVRFVSGVSLNKRNDQDSGGENYIIRGFSTSMLLRNGIPFNSFTESVNVQQIEVVKGPSSVLYGVADPGGLINVVTKRPLSTKQAYFTTHVSSWEKYRSELDVTGPLLPDGKLAYRLMGSYESGSDWREYVDDEKTFYDGVISYQPNKRNNFVLEYMAGDQSQRSNSRRGYPSVRRRDGSRVFADLGVDFVSNARNDFQDLTQDLFEATWESQWTHNVKTRLAYTTTSRNADKYTNGGSTIQYRGDFGPDVYGETDYWFMNRGPQREIFDLDGENIYFDLLSTYSIGESRHTTLAGVQRRTESTSFANFTYDDGVMWDGSPGRDDIVETRPIRFYYDEEKDNVTGYDPTQSEEDRFWMPELDELSMLLVGGEERPYERETEFTGFFLSHQARFLDDKLRLMGGIRYDEMEHQKNDDFVFLVGWEGFDLAEHTFVDSWTPQLGVNYEIADGLSLYVAYNESFVPNTPQLVSDGNGGAKLEVYGPQEGVAHEAGIKYEVFDRKVVGTLAVFHIEKSNTVSYNKGRTEDEPWNVLSGLSRSEGVELDAVWSPSKNWQAIFAYAYHDAREVENDNIPGQVGYALQGAAKNNFSTWLRHQHTEGRLNGLSWGGGFVWKDGPINLFPNYKNADLTQGDYGVVDLFVSYSRALSEEVNMSWSFNLKNVTDKVYMDKTGFYADPRNFTTSLSLSF</sequence>
<feature type="signal peptide" evidence="11">
    <location>
        <begin position="1"/>
        <end position="26"/>
    </location>
</feature>
<evidence type="ECO:0000256" key="5">
    <source>
        <dbReference type="ARBA" id="ARBA00022729"/>
    </source>
</evidence>
<feature type="domain" description="TonB-dependent receptor plug" evidence="13">
    <location>
        <begin position="67"/>
        <end position="162"/>
    </location>
</feature>
<dbReference type="RefSeq" id="WP_200355411.1">
    <property type="nucleotide sequence ID" value="NZ_JAENIL010000015.1"/>
</dbReference>
<accession>A0A934RXC6</accession>
<evidence type="ECO:0000313" key="15">
    <source>
        <dbReference type="Proteomes" id="UP000617628"/>
    </source>
</evidence>
<evidence type="ECO:0000256" key="3">
    <source>
        <dbReference type="ARBA" id="ARBA00022452"/>
    </source>
</evidence>
<comment type="caution">
    <text evidence="14">The sequence shown here is derived from an EMBL/GenBank/DDBJ whole genome shotgun (WGS) entry which is preliminary data.</text>
</comment>
<comment type="similarity">
    <text evidence="9 10">Belongs to the TonB-dependent receptor family.</text>
</comment>
<evidence type="ECO:0000256" key="10">
    <source>
        <dbReference type="RuleBase" id="RU003357"/>
    </source>
</evidence>
<proteinExistence type="inferred from homology"/>
<dbReference type="InterPro" id="IPR010917">
    <property type="entry name" value="TonB_rcpt_CS"/>
</dbReference>
<keyword evidence="8 9" id="KW-0998">Cell outer membrane</keyword>
<keyword evidence="2 9" id="KW-0813">Transport</keyword>
<dbReference type="PROSITE" id="PS52016">
    <property type="entry name" value="TONB_DEPENDENT_REC_3"/>
    <property type="match status" value="1"/>
</dbReference>